<evidence type="ECO:0000256" key="1">
    <source>
        <dbReference type="ARBA" id="ARBA00004123"/>
    </source>
</evidence>
<dbReference type="PANTHER" id="PTHR15341">
    <property type="entry name" value="SUN-COR STEROID HORMONE RECEPTOR CO-REPRESSOR"/>
    <property type="match status" value="1"/>
</dbReference>
<dbReference type="PANTHER" id="PTHR15341:SF3">
    <property type="entry name" value="NUCLEAR NUCLEIC ACID-BINDING PROTEIN C1D"/>
    <property type="match status" value="1"/>
</dbReference>
<dbReference type="GO" id="GO:0003723">
    <property type="term" value="F:RNA binding"/>
    <property type="evidence" value="ECO:0007669"/>
    <property type="project" value="UniProtKB-UniRule"/>
</dbReference>
<dbReference type="GO" id="GO:0000460">
    <property type="term" value="P:maturation of 5.8S rRNA"/>
    <property type="evidence" value="ECO:0007669"/>
    <property type="project" value="TreeGrafter"/>
</dbReference>
<dbReference type="InterPro" id="IPR011082">
    <property type="entry name" value="Exosome-assoc_fac/DNA_repair"/>
</dbReference>
<dbReference type="EMBL" id="ML009121">
    <property type="protein sequence ID" value="RKO98063.1"/>
    <property type="molecule type" value="Genomic_DNA"/>
</dbReference>
<evidence type="ECO:0000256" key="4">
    <source>
        <dbReference type="ARBA" id="ARBA00022884"/>
    </source>
</evidence>
<dbReference type="Proteomes" id="UP000268535">
    <property type="component" value="Unassembled WGS sequence"/>
</dbReference>
<dbReference type="InterPro" id="IPR007146">
    <property type="entry name" value="Sas10/Utp3/C1D"/>
</dbReference>
<accession>A0A4P9X047</accession>
<evidence type="ECO:0000313" key="8">
    <source>
        <dbReference type="Proteomes" id="UP000268535"/>
    </source>
</evidence>
<dbReference type="Pfam" id="PF04000">
    <property type="entry name" value="Sas10_Utp3"/>
    <property type="match status" value="1"/>
</dbReference>
<evidence type="ECO:0000256" key="6">
    <source>
        <dbReference type="RuleBase" id="RU368003"/>
    </source>
</evidence>
<dbReference type="GO" id="GO:0003677">
    <property type="term" value="F:DNA binding"/>
    <property type="evidence" value="ECO:0007669"/>
    <property type="project" value="TreeGrafter"/>
</dbReference>
<keyword evidence="3 6" id="KW-0698">rRNA processing</keyword>
<reference evidence="8" key="1">
    <citation type="journal article" date="2018" name="Nat. Microbiol.">
        <title>Leveraging single-cell genomics to expand the fungal tree of life.</title>
        <authorList>
            <person name="Ahrendt S.R."/>
            <person name="Quandt C.A."/>
            <person name="Ciobanu D."/>
            <person name="Clum A."/>
            <person name="Salamov A."/>
            <person name="Andreopoulos B."/>
            <person name="Cheng J.F."/>
            <person name="Woyke T."/>
            <person name="Pelin A."/>
            <person name="Henrissat B."/>
            <person name="Reynolds N.K."/>
            <person name="Benny G.L."/>
            <person name="Smith M.E."/>
            <person name="James T.Y."/>
            <person name="Grigoriev I.V."/>
        </authorList>
    </citation>
    <scope>NUCLEOTIDE SEQUENCE [LARGE SCALE GENOMIC DNA]</scope>
    <source>
        <strain evidence="8">ATCC 52028</strain>
    </source>
</reference>
<dbReference type="GO" id="GO:0010468">
    <property type="term" value="P:regulation of gene expression"/>
    <property type="evidence" value="ECO:0007669"/>
    <property type="project" value="TreeGrafter"/>
</dbReference>
<gene>
    <name evidence="7" type="ORF">CAUPRSCDRAFT_10309</name>
</gene>
<dbReference type="AlphaFoldDB" id="A0A4P9X047"/>
<evidence type="ECO:0000256" key="3">
    <source>
        <dbReference type="ARBA" id="ARBA00022552"/>
    </source>
</evidence>
<evidence type="ECO:0000313" key="7">
    <source>
        <dbReference type="EMBL" id="RKO98063.1"/>
    </source>
</evidence>
<proteinExistence type="inferred from homology"/>
<organism evidence="7 8">
    <name type="scientific">Caulochytrium protostelioides</name>
    <dbReference type="NCBI Taxonomy" id="1555241"/>
    <lineage>
        <taxon>Eukaryota</taxon>
        <taxon>Fungi</taxon>
        <taxon>Fungi incertae sedis</taxon>
        <taxon>Chytridiomycota</taxon>
        <taxon>Chytridiomycota incertae sedis</taxon>
        <taxon>Chytridiomycetes</taxon>
        <taxon>Caulochytriales</taxon>
        <taxon>Caulochytriaceae</taxon>
        <taxon>Caulochytrium</taxon>
    </lineage>
</organism>
<name>A0A4P9X047_9FUNG</name>
<comment type="function">
    <text evidence="6">Required for exosome-dependent processing of pre-rRNA and small nucleolar RNA (snRNA) precursors. Involved in processing of 35S pre-rRNA at the A0, A1 and A2 sites.</text>
</comment>
<evidence type="ECO:0000256" key="2">
    <source>
        <dbReference type="ARBA" id="ARBA00009154"/>
    </source>
</evidence>
<protein>
    <recommendedName>
        <fullName evidence="6">Exosome complex protein</fullName>
    </recommendedName>
</protein>
<dbReference type="GO" id="GO:0000178">
    <property type="term" value="C:exosome (RNase complex)"/>
    <property type="evidence" value="ECO:0007669"/>
    <property type="project" value="TreeGrafter"/>
</dbReference>
<keyword evidence="5 6" id="KW-0539">Nucleus</keyword>
<dbReference type="GO" id="GO:0005730">
    <property type="term" value="C:nucleolus"/>
    <property type="evidence" value="ECO:0007669"/>
    <property type="project" value="TreeGrafter"/>
</dbReference>
<keyword evidence="4 6" id="KW-0694">RNA-binding</keyword>
<comment type="similarity">
    <text evidence="2 6">Belongs to the C1D family.</text>
</comment>
<sequence>MSSSLVSGASAQAPTADASHSIVSPMQALAHLQDLTSQLQHKLGGLVQKSGSLAKDDKDDATGLEAALESADSPLAQAKLLVTAAYTIHSLVFIFLRTQGSDPAGHAVRSELARPAGHGAVFSEGQKGITRGCTQGNK</sequence>
<evidence type="ECO:0000256" key="5">
    <source>
        <dbReference type="ARBA" id="ARBA00023242"/>
    </source>
</evidence>
<comment type="subcellular location">
    <subcellularLocation>
        <location evidence="1 6">Nucleus</location>
    </subcellularLocation>
</comment>